<keyword evidence="2" id="KW-0808">Transferase</keyword>
<dbReference type="GO" id="GO:0003964">
    <property type="term" value="F:RNA-directed DNA polymerase activity"/>
    <property type="evidence" value="ECO:0007669"/>
    <property type="project" value="UniProtKB-KW"/>
</dbReference>
<evidence type="ECO:0000256" key="3">
    <source>
        <dbReference type="ARBA" id="ARBA00022695"/>
    </source>
</evidence>
<keyword evidence="7" id="KW-0695">RNA-directed DNA polymerase</keyword>
<feature type="domain" description="Integrase catalytic" evidence="11">
    <location>
        <begin position="2448"/>
        <end position="2605"/>
    </location>
</feature>
<feature type="compositionally biased region" description="Polar residues" evidence="8">
    <location>
        <begin position="554"/>
        <end position="565"/>
    </location>
</feature>
<feature type="compositionally biased region" description="Acidic residues" evidence="8">
    <location>
        <begin position="2775"/>
        <end position="2785"/>
    </location>
</feature>
<proteinExistence type="predicted"/>
<feature type="compositionally biased region" description="Polar residues" evidence="8">
    <location>
        <begin position="7"/>
        <end position="48"/>
    </location>
</feature>
<gene>
    <name evidence="12" type="ORF">KIK155_LOCUS12319</name>
</gene>
<dbReference type="GO" id="GO:0015074">
    <property type="term" value="P:DNA integration"/>
    <property type="evidence" value="ECO:0007669"/>
    <property type="project" value="InterPro"/>
</dbReference>
<feature type="compositionally biased region" description="Basic and acidic residues" evidence="8">
    <location>
        <begin position="815"/>
        <end position="826"/>
    </location>
</feature>
<keyword evidence="5" id="KW-0255">Endonuclease</keyword>
<dbReference type="SUPFAM" id="SSF56672">
    <property type="entry name" value="DNA/RNA polymerases"/>
    <property type="match status" value="1"/>
</dbReference>
<evidence type="ECO:0000256" key="5">
    <source>
        <dbReference type="ARBA" id="ARBA00022759"/>
    </source>
</evidence>
<comment type="caution">
    <text evidence="12">The sequence shown here is derived from an EMBL/GenBank/DDBJ whole genome shotgun (WGS) entry which is preliminary data.</text>
</comment>
<feature type="region of interest" description="Disordered" evidence="8">
    <location>
        <begin position="815"/>
        <end position="852"/>
    </location>
</feature>
<evidence type="ECO:0000313" key="12">
    <source>
        <dbReference type="EMBL" id="CAF3450127.1"/>
    </source>
</evidence>
<dbReference type="InterPro" id="IPR043502">
    <property type="entry name" value="DNA/RNA_pol_sf"/>
</dbReference>
<feature type="region of interest" description="Disordered" evidence="8">
    <location>
        <begin position="2883"/>
        <end position="3038"/>
    </location>
</feature>
<evidence type="ECO:0000256" key="7">
    <source>
        <dbReference type="ARBA" id="ARBA00022918"/>
    </source>
</evidence>
<evidence type="ECO:0000313" key="13">
    <source>
        <dbReference type="Proteomes" id="UP000663865"/>
    </source>
</evidence>
<dbReference type="InterPro" id="IPR041373">
    <property type="entry name" value="RT_RNaseH"/>
</dbReference>
<dbReference type="Gene3D" id="3.30.420.10">
    <property type="entry name" value="Ribonuclease H-like superfamily/Ribonuclease H"/>
    <property type="match status" value="1"/>
</dbReference>
<organism evidence="12 13">
    <name type="scientific">Rotaria socialis</name>
    <dbReference type="NCBI Taxonomy" id="392032"/>
    <lineage>
        <taxon>Eukaryota</taxon>
        <taxon>Metazoa</taxon>
        <taxon>Spiralia</taxon>
        <taxon>Gnathifera</taxon>
        <taxon>Rotifera</taxon>
        <taxon>Eurotatoria</taxon>
        <taxon>Bdelloidea</taxon>
        <taxon>Philodinida</taxon>
        <taxon>Philodinidae</taxon>
        <taxon>Rotaria</taxon>
    </lineage>
</organism>
<dbReference type="CDD" id="cd09274">
    <property type="entry name" value="RNase_HI_RT_Ty3"/>
    <property type="match status" value="1"/>
</dbReference>
<reference evidence="12" key="1">
    <citation type="submission" date="2021-02" db="EMBL/GenBank/DDBJ databases">
        <authorList>
            <person name="Nowell W R."/>
        </authorList>
    </citation>
    <scope>NUCLEOTIDE SEQUENCE</scope>
</reference>
<protein>
    <recommendedName>
        <fullName evidence="1">RNA-directed DNA polymerase</fullName>
        <ecNumber evidence="1">2.7.7.49</ecNumber>
    </recommendedName>
</protein>
<dbReference type="Proteomes" id="UP000663865">
    <property type="component" value="Unassembled WGS sequence"/>
</dbReference>
<evidence type="ECO:0000256" key="8">
    <source>
        <dbReference type="SAM" id="MobiDB-lite"/>
    </source>
</evidence>
<name>A0A818DZ69_9BILA</name>
<dbReference type="InterPro" id="IPR043128">
    <property type="entry name" value="Rev_trsase/Diguanyl_cyclase"/>
</dbReference>
<dbReference type="PROSITE" id="PS50878">
    <property type="entry name" value="RT_POL"/>
    <property type="match status" value="1"/>
</dbReference>
<dbReference type="CDD" id="cd00303">
    <property type="entry name" value="retropepsin_like"/>
    <property type="match status" value="1"/>
</dbReference>
<evidence type="ECO:0000256" key="6">
    <source>
        <dbReference type="ARBA" id="ARBA00022801"/>
    </source>
</evidence>
<dbReference type="InterPro" id="IPR001584">
    <property type="entry name" value="Integrase_cat-core"/>
</dbReference>
<dbReference type="PROSITE" id="PS50175">
    <property type="entry name" value="ASP_PROT_RETROV"/>
    <property type="match status" value="1"/>
</dbReference>
<keyword evidence="3" id="KW-0548">Nucleotidyltransferase</keyword>
<keyword evidence="6" id="KW-0378">Hydrolase</keyword>
<feature type="compositionally biased region" description="Acidic residues" evidence="8">
    <location>
        <begin position="52"/>
        <end position="67"/>
    </location>
</feature>
<feature type="compositionally biased region" description="Polar residues" evidence="8">
    <location>
        <begin position="2970"/>
        <end position="2990"/>
    </location>
</feature>
<dbReference type="PROSITE" id="PS50994">
    <property type="entry name" value="INTEGRASE"/>
    <property type="match status" value="1"/>
</dbReference>
<dbReference type="PANTHER" id="PTHR37984">
    <property type="entry name" value="PROTEIN CBG26694"/>
    <property type="match status" value="1"/>
</dbReference>
<dbReference type="CDD" id="cd01647">
    <property type="entry name" value="RT_LTR"/>
    <property type="match status" value="1"/>
</dbReference>
<feature type="region of interest" description="Disordered" evidence="8">
    <location>
        <begin position="1"/>
        <end position="67"/>
    </location>
</feature>
<evidence type="ECO:0000259" key="11">
    <source>
        <dbReference type="PROSITE" id="PS50994"/>
    </source>
</evidence>
<dbReference type="Gene3D" id="2.40.70.10">
    <property type="entry name" value="Acid Proteases"/>
    <property type="match status" value="2"/>
</dbReference>
<dbReference type="Gene3D" id="3.10.10.10">
    <property type="entry name" value="HIV Type 1 Reverse Transcriptase, subunit A, domain 1"/>
    <property type="match status" value="1"/>
</dbReference>
<dbReference type="InterPro" id="IPR050951">
    <property type="entry name" value="Retrovirus_Pol_polyprotein"/>
</dbReference>
<feature type="domain" description="Peptidase A2" evidence="9">
    <location>
        <begin position="2140"/>
        <end position="2226"/>
    </location>
</feature>
<evidence type="ECO:0000259" key="10">
    <source>
        <dbReference type="PROSITE" id="PS50878"/>
    </source>
</evidence>
<dbReference type="Pfam" id="PF17917">
    <property type="entry name" value="RT_RNaseH"/>
    <property type="match status" value="1"/>
</dbReference>
<dbReference type="InterPro" id="IPR000477">
    <property type="entry name" value="RT_dom"/>
</dbReference>
<evidence type="ECO:0000256" key="1">
    <source>
        <dbReference type="ARBA" id="ARBA00012493"/>
    </source>
</evidence>
<dbReference type="EMBL" id="CAJNYV010002012">
    <property type="protein sequence ID" value="CAF3450127.1"/>
    <property type="molecule type" value="Genomic_DNA"/>
</dbReference>
<evidence type="ECO:0000259" key="9">
    <source>
        <dbReference type="PROSITE" id="PS50175"/>
    </source>
</evidence>
<evidence type="ECO:0000256" key="2">
    <source>
        <dbReference type="ARBA" id="ARBA00022679"/>
    </source>
</evidence>
<feature type="region of interest" description="Disordered" evidence="8">
    <location>
        <begin position="3073"/>
        <end position="3152"/>
    </location>
</feature>
<dbReference type="GO" id="GO:0004190">
    <property type="term" value="F:aspartic-type endopeptidase activity"/>
    <property type="evidence" value="ECO:0007669"/>
    <property type="project" value="InterPro"/>
</dbReference>
<sequence>MADEQSKANGTVQDPESGLGTQDIDSNNIQSNGGADSNDTAQSNQSPQVEDIGPDNEDSNDSNDDDNLVVSKKAYKALLKERAQFEALKNQLKNEATAQISQINNSNDLVNNSLNNNTDNDNGTLGTNDNVQCTSNARHGTLQQLPQVNIDTSVRPRTYADVVSTPSQNNSQNNFTNSQANIAMRSNATFIQPTVLSQQPIQSIPTQTFYSQVPQVQQTYNMPPTNFNQNLNATPIYFVDRPKPPEIPYFKHNTLEQFNKYLVNFENQCSKNYPDDREQWRTMLINKMSREIKATLPPEAEYDWSYEKVLCNIQDYLKLNDDQVERSPMSDFWRLTKLHNETPKAFSVKLLRLFKEAHPQKEFDYEYDNILIERFVDAQAEDTRNHIKENTLISKATGQRIAYEAYVKLAEQFENNKRKRQQNYEKAQQNVSQPKYYPNQFKNVNQNKVCQNNELDNSYDNDCQLLQGFETTNFTVPSPNYNHNPQAKLCQTYEQQINWEGNNSNIIQGLESVNFSVPPPSCNFMSNGNNINPSVNEGHVGYAGVGSNPDYGSVPNQPIQAQQSTKPKDNTPYKNTPPGVCNYCEKRGHGRQTCRLLKAREQEPHLTWCNICLMKNHKDIHCTYKVNITPSISSNNYNKNSSKSLTQQVKYVQYPPKLNTFEYNKIRVFTNSKFHSQKYNVKKEITKRLSQLSPELRTKVLNTYTSKSPKNNFIICPHYKVQNNKNCHFCKNSHPELLKLEKVIASYNNNFIAPSTVPTINKSSTSTVPNNVQPQLNINNNSVPKEQIIINSNVKSKLNKKSKLNSKVKVKKGKEVKERKQTDLEKFSNNNQNSKNHAKLANNVSLKPKKPLPDKAPTVIEDLEAKCNVPWTKDLDKAGDQQESKISTVIYQGQVKSREVHNNNSFDAGSSIRINSLHAPYPSSYGITNTPRRIKITNESFNTDTTVRNVKTNYFWVNLNNHFIYSLVDSGADCSSVRKDIVDKFKIDIVPLADDESKCSKSLTGLIPTLGTVWLNIKLADVDLKLHKFKVVPKLNDDTDELVLGHDFLVSKELTFCGDRRLLRGFYKEGIIWTFQSEESKMTRILSDISCFSKSALKVKPKSTVEIPVRVDLPSHLVDDNANYVIKNFSYATFLNLIRPLNIEDLPYDDSPKYQLRYYTSYPDNFYIVNLKEPIMELENQTKKELSYKDNSLIGKAYNIFTIFMDRVNVEDQYQNKYLTIKDKGNYIVEPHVRECFIKTNVEVGSSLNGTTTIKINSINDSGFHESLTTVPNDTGTDFSNSSLNDGNYFTQELKIILDDDLINKDHINNDDPLLSDFNPPDEYDLKDPSEWTKESLNDSVKVGPCTDEIKKKFLEILWQNKDTVSNSTTVAPSSLPEVHLIPKSNEIVHVPQYRFGNNTASEVEAIVQDLFKANIIERTNSLHNNPIHLVRKKDGTGRICVDMRRVNMILEKPSPSPLPSIEDTMSEMHGMKVFSALDLLSGFFQINLAPESRPYTAFTSVHRYQYVRLPFGCSASPIEFTRLLNIALQDMLVPIKLPSDEKPRIHCKIYVDDVFLFSATHEDHLVLLQMLFKILTDNNLKLKLDKCDFLSDSVTFLGFKFTATHVEKEQRYIEKVLKLPKPDTIKDVMRLLGSCVYIHRFIKQYATIARPLTSLATTCKKKMRGKVEWTEEMEVAYDKLRQHVAEEVKLVYPDFSAGAAPLTILTDASTVGSGGILTQLQNDVEAIIAFTSSTFNKTQRLYSTTELEVLSIKASIRAFHPFIQNRHFVIKSDHAPLLHLVSLRPFNGRIARTLEFLSNYDFEVQWIPGKDNTWPDMLSRTFNWDRTLNDQLIFEETMNYDFLPPDLTLDQISPVSGDSLLFSLYTGLSKIKSGISKIDYPQIGNLRDELFDEINKHREKYNLVINSTNQQKWLAHRNRHHPLPINFIQAFANKEGINVEMYYGLETPIIFKSEKLKTSEPKIIIQSLANHHFNLLKYSDDKLNAKAEYENYIQNKIRVSFDNLINIDNLLGKDESAAYDELVTDMTDPSLYFALAQNDFKPTLSDCAENRAQNIETITQDIKRVSNYYDKYANLTHDQMFFTPKPSEILDPNKAYDQELNGKFREVHPESYGNWYSRCCNHKYNTECFIPLSCGNIRFCAVLDTGSTCSILSMSTANQLFKEGSLKKVQDTKVKIIGAGGLAQHINTRIVTANISMGIARLVGAKFILLPDDMMFSCALIGTEILSQKGMELDFGTRVVSFDDRIIIEMARLKHPRFYNHRYAPPIENNFVTPANTVPYVHSINPEADKEFDSIFNKLSQTVDDRPTFTLEHFINEIDLEHLQVSNKELRNLKKIMQIPNFKFPNYLSHYNNIKNNLSIINNIIYFTKKPYDPVPLLPTNSIISMALRIHDKYSHCGRDKLVDWIRTIAYHVKLSELLNKICIACPICLLKKYHPLRHTPPTIKIQTTYPYEMVVGDLLSMPNWGRYKYIFTVVDHFSKRLAAWPLKDKSSQTVADALEKHILPTMIMPPKSFLSDNGLEFRGKPFQEVLKKYNIKPIHSASYHPESHGAIERINRTEQQLLRLNAEETPNWPAVLQHTVMCYNQSRHESLKTSPAEFLMQKQHETKKKPGLNVQDTQYWRVGNPAFKSYKRGTLVMKIIPRIGNRDVYKLQNLYSGPYVVLNIHQGGTSYSIRSIDDRLLLSNVHHSQLRLWISPDKVLLRNPDFYAYYNLCRPLTPLEANRYSEENDPVEERTFARDWRPSDETCEISADDLTDEFLVDQEEQDSVQNTEQELEVDEEEAEEPRFSEPPPPQNYYFTVTPASYQMPQNSSLGVHMPPPIQIPPGSNIETSKVPSPPTWTYRNISSPINQKIQPPEQRPVKRPMQNNYNNPPNIMQGIINPPPFTPQHTSNNFSPIHPAPHVYTPTPAYSSPPPPPKTPEINKITPSYLPRQILNTPSPHSQPSPQHNLTQSPHHISSPPPLKITPSPHNIHTSPKSFHYNTSIKSPSSPPDLKTPIKSPQPLQNNYPDFTPALNELNRSPQTHHPPPQEYFNPNFNNWIQDINRANQNYTPPHIFPSYVDLLNQASPLKSSNFNSSPQHPITPKTEGLSADQVLSSEPEPISVSENELSAQPQPEIQQQPDERPKSKYQPSSPSIMKTRSQTRKENEL</sequence>
<dbReference type="InterPro" id="IPR021109">
    <property type="entry name" value="Peptidase_aspartic_dom_sf"/>
</dbReference>
<feature type="compositionally biased region" description="Low complexity" evidence="8">
    <location>
        <begin position="2940"/>
        <end position="2950"/>
    </location>
</feature>
<dbReference type="GO" id="GO:0006508">
    <property type="term" value="P:proteolysis"/>
    <property type="evidence" value="ECO:0007669"/>
    <property type="project" value="InterPro"/>
</dbReference>
<feature type="compositionally biased region" description="Polar residues" evidence="8">
    <location>
        <begin position="3073"/>
        <end position="3083"/>
    </location>
</feature>
<feature type="compositionally biased region" description="Polar residues" evidence="8">
    <location>
        <begin position="3132"/>
        <end position="3143"/>
    </location>
</feature>
<dbReference type="GO" id="GO:0004519">
    <property type="term" value="F:endonuclease activity"/>
    <property type="evidence" value="ECO:0007669"/>
    <property type="project" value="UniProtKB-KW"/>
</dbReference>
<dbReference type="PANTHER" id="PTHR37984:SF5">
    <property type="entry name" value="PROTEIN NYNRIN-LIKE"/>
    <property type="match status" value="1"/>
</dbReference>
<dbReference type="Pfam" id="PF00665">
    <property type="entry name" value="rve"/>
    <property type="match status" value="1"/>
</dbReference>
<dbReference type="InterPro" id="IPR036397">
    <property type="entry name" value="RNaseH_sf"/>
</dbReference>
<dbReference type="SUPFAM" id="SSF53098">
    <property type="entry name" value="Ribonuclease H-like"/>
    <property type="match status" value="1"/>
</dbReference>
<accession>A0A818DZ69</accession>
<feature type="domain" description="Reverse transcriptase" evidence="10">
    <location>
        <begin position="1412"/>
        <end position="1602"/>
    </location>
</feature>
<dbReference type="Gene3D" id="3.30.70.270">
    <property type="match status" value="2"/>
</dbReference>
<dbReference type="GO" id="GO:0003676">
    <property type="term" value="F:nucleic acid binding"/>
    <property type="evidence" value="ECO:0007669"/>
    <property type="project" value="InterPro"/>
</dbReference>
<dbReference type="Pfam" id="PF00078">
    <property type="entry name" value="RVT_1"/>
    <property type="match status" value="1"/>
</dbReference>
<dbReference type="SUPFAM" id="SSF50630">
    <property type="entry name" value="Acid proteases"/>
    <property type="match status" value="1"/>
</dbReference>
<keyword evidence="4" id="KW-0540">Nuclease</keyword>
<dbReference type="InterPro" id="IPR012337">
    <property type="entry name" value="RNaseH-like_sf"/>
</dbReference>
<feature type="region of interest" description="Disordered" evidence="8">
    <location>
        <begin position="2765"/>
        <end position="2796"/>
    </location>
</feature>
<evidence type="ECO:0000256" key="4">
    <source>
        <dbReference type="ARBA" id="ARBA00022722"/>
    </source>
</evidence>
<feature type="region of interest" description="Disordered" evidence="8">
    <location>
        <begin position="540"/>
        <end position="574"/>
    </location>
</feature>
<dbReference type="EC" id="2.7.7.49" evidence="1"/>
<dbReference type="InterPro" id="IPR001995">
    <property type="entry name" value="Peptidase_A2_cat"/>
</dbReference>